<dbReference type="InterPro" id="IPR011059">
    <property type="entry name" value="Metal-dep_hydrolase_composite"/>
</dbReference>
<proteinExistence type="predicted"/>
<dbReference type="SUPFAM" id="SSF48452">
    <property type="entry name" value="TPR-like"/>
    <property type="match status" value="1"/>
</dbReference>
<gene>
    <name evidence="3" type="ORF">B879_00038</name>
</gene>
<dbReference type="PANTHER" id="PTHR43135:SF3">
    <property type="entry name" value="ALPHA-D-RIBOSE 1-METHYLPHOSPHONATE 5-TRIPHOSPHATE DIPHOSPHATASE"/>
    <property type="match status" value="1"/>
</dbReference>
<evidence type="ECO:0000256" key="1">
    <source>
        <dbReference type="SAM" id="SignalP"/>
    </source>
</evidence>
<dbReference type="RefSeq" id="WP_009183093.1">
    <property type="nucleotide sequence ID" value="NZ_AMGM01000001.1"/>
</dbReference>
<dbReference type="InterPro" id="IPR051781">
    <property type="entry name" value="Metallo-dep_Hydrolase"/>
</dbReference>
<dbReference type="InterPro" id="IPR011990">
    <property type="entry name" value="TPR-like_helical_dom_sf"/>
</dbReference>
<keyword evidence="4" id="KW-1185">Reference proteome</keyword>
<evidence type="ECO:0000313" key="4">
    <source>
        <dbReference type="Proteomes" id="UP000004478"/>
    </source>
</evidence>
<organism evidence="3 4">
    <name type="scientific">Cecembia lonarensis (strain CCUG 58316 / KCTC 22772 / LW9)</name>
    <dbReference type="NCBI Taxonomy" id="1225176"/>
    <lineage>
        <taxon>Bacteria</taxon>
        <taxon>Pseudomonadati</taxon>
        <taxon>Bacteroidota</taxon>
        <taxon>Cytophagia</taxon>
        <taxon>Cytophagales</taxon>
        <taxon>Cyclobacteriaceae</taxon>
        <taxon>Cecembia</taxon>
    </lineage>
</organism>
<dbReference type="PATRIC" id="fig|1225176.3.peg.38"/>
<dbReference type="PANTHER" id="PTHR43135">
    <property type="entry name" value="ALPHA-D-RIBOSE 1-METHYLPHOSPHONATE 5-TRIPHOSPHATE DIPHOSPHATASE"/>
    <property type="match status" value="1"/>
</dbReference>
<name>K1M4X4_CECL9</name>
<evidence type="ECO:0000259" key="2">
    <source>
        <dbReference type="Pfam" id="PF01979"/>
    </source>
</evidence>
<dbReference type="Proteomes" id="UP000004478">
    <property type="component" value="Unassembled WGS sequence"/>
</dbReference>
<dbReference type="EMBL" id="AMGM01000001">
    <property type="protein sequence ID" value="EKB51244.1"/>
    <property type="molecule type" value="Genomic_DNA"/>
</dbReference>
<comment type="caution">
    <text evidence="3">The sequence shown here is derived from an EMBL/GenBank/DDBJ whole genome shotgun (WGS) entry which is preliminary data.</text>
</comment>
<feature type="chain" id="PRO_5003851155" evidence="1">
    <location>
        <begin position="24"/>
        <end position="610"/>
    </location>
</feature>
<dbReference type="Gene3D" id="2.30.40.10">
    <property type="entry name" value="Urease, subunit C, domain 1"/>
    <property type="match status" value="2"/>
</dbReference>
<dbReference type="Gene3D" id="3.20.20.140">
    <property type="entry name" value="Metal-dependent hydrolases"/>
    <property type="match status" value="1"/>
</dbReference>
<dbReference type="AlphaFoldDB" id="K1M4X4"/>
<dbReference type="InterPro" id="IPR032466">
    <property type="entry name" value="Metal_Hydrolase"/>
</dbReference>
<keyword evidence="1" id="KW-0732">Signal</keyword>
<evidence type="ECO:0000313" key="3">
    <source>
        <dbReference type="EMBL" id="EKB51244.1"/>
    </source>
</evidence>
<dbReference type="OrthoDB" id="9797498at2"/>
<dbReference type="SUPFAM" id="SSF51556">
    <property type="entry name" value="Metallo-dependent hydrolases"/>
    <property type="match status" value="1"/>
</dbReference>
<feature type="domain" description="Amidohydrolase-related" evidence="2">
    <location>
        <begin position="183"/>
        <end position="435"/>
    </location>
</feature>
<dbReference type="Pfam" id="PF01979">
    <property type="entry name" value="Amidohydro_1"/>
    <property type="match status" value="1"/>
</dbReference>
<dbReference type="GO" id="GO:0016810">
    <property type="term" value="F:hydrolase activity, acting on carbon-nitrogen (but not peptide) bonds"/>
    <property type="evidence" value="ECO:0007669"/>
    <property type="project" value="InterPro"/>
</dbReference>
<sequence>MIKLSVLSLATIFFIACSNPSHELLITNVNVIDVVTGEVLPNRTVAIDGDEITAIYTKNIKAVKNTVEVDGTGKFLIPGLWDMHAHYHWYPRDNDLLLIPNGVLGVRDPWGDPQQAKRLRVENQKGMYHGVEVFTSGSLIDSAPSMWGSSEAETEEQARALVNCQVDQGVDFLKPYSGLKKEVYFALMDEANRRGVMAAGHVPTAVTLEEAVAAGHRIDDHLFGLETLFITTEQLDTVRQMREQRNWGESYGYIRNNKNTTIAQTRLEKLSAEDIWFCPTYVALFGVLKVFKEKMESDPRNEYVTIIEKFQGGSSEDIWLDSPLYGSTKPDSIQFVDDSLYVVEQEAYIKMLIESKAKILAGTDYIIPYIYAGFSLQEELQIFVRLGMTPLQALQTATINPAQFMKNDKIGEVKAGKLANLVLLNANPLEDIHHAQDIYALVLRGRHLDRDHLDGMLQKAKKLANAKHIHEWFAPRMEADGIESAIQTFLNNRESIDDEFPVRWNMLLSTGWKFFMEDKKAEAEAIAKLTTELYPDFVYAIEGAGAIYKYTKNKEMAKATYQRALEVYPCLNIIERWIKELDEPLAFGQKYKQKEPIYLAARIPCMFHNH</sequence>
<accession>K1M4X4</accession>
<protein>
    <submittedName>
        <fullName evidence="3">Dihydroorotase</fullName>
    </submittedName>
</protein>
<dbReference type="Gene3D" id="1.25.40.10">
    <property type="entry name" value="Tetratricopeptide repeat domain"/>
    <property type="match status" value="1"/>
</dbReference>
<dbReference type="InterPro" id="IPR006680">
    <property type="entry name" value="Amidohydro-rel"/>
</dbReference>
<feature type="signal peptide" evidence="1">
    <location>
        <begin position="1"/>
        <end position="23"/>
    </location>
</feature>
<reference evidence="3 4" key="1">
    <citation type="journal article" date="2012" name="J. Bacteriol.">
        <title>Draft Genome Sequence of Cecembia lonarensis Strain LW9T, Isolated from Lonar Lake, a Haloalkaline Lake in India.</title>
        <authorList>
            <person name="Shivaji S."/>
            <person name="Ara S."/>
            <person name="Singh A."/>
            <person name="Pinnaka A.K."/>
        </authorList>
    </citation>
    <scope>NUCLEOTIDE SEQUENCE [LARGE SCALE GENOMIC DNA]</scope>
    <source>
        <strain evidence="3 4">LW9</strain>
    </source>
</reference>
<dbReference type="PROSITE" id="PS51257">
    <property type="entry name" value="PROKAR_LIPOPROTEIN"/>
    <property type="match status" value="1"/>
</dbReference>
<dbReference type="SUPFAM" id="SSF51338">
    <property type="entry name" value="Composite domain of metallo-dependent hydrolases"/>
    <property type="match status" value="1"/>
</dbReference>